<proteinExistence type="inferred from homology"/>
<keyword evidence="11" id="KW-0378">Hydrolase</keyword>
<dbReference type="FunFam" id="1.10.8.60:FF:000006">
    <property type="entry name" value="26S protease regulatory subunit 8"/>
    <property type="match status" value="1"/>
</dbReference>
<evidence type="ECO:0000256" key="8">
    <source>
        <dbReference type="RuleBase" id="RU003651"/>
    </source>
</evidence>
<sequence>MQIIQQPIPQQPTMIIQQLPSAMPPAALPFRPGHIKEDLVELMMIQNAQMHQVIMNNMTMSAMSAFGYSHPTPQPSVEPPRVPIIVEEEEPESVYHHHYEPLPFPTYPTWLQQPQMPVRQNQDPVVRHVNHDRPASVHKDLRAVPPPPPPSATRTVGADIPPAAVRLLREELQLLQEQGSYVGEVVRAMDKKKVLVKVHPEGKFVVDVDKNIDINDVHPEGKFVVDVDKNIDINDVTPNCRVALRNDSYTLHKILPNKVDPLVSLMMVEKVPDSTYEMIGGLDKQIKEIKEVIELPVKHPELFEALGIAQPKGVLLYGPPGTGKTLLARAVAHHTDCTFIRVSGSELVQKFIGEGARMVRELFVMAREHAPSIIFMDEIDSIGSSRLEGGSGGDSEVQRTMLELLNQLDGFEATKNIKMGIWYSQIGDGYGPLSPVGQITPHSCLPHSSRFIALPSDTETTVGRKTTFFRNNRLQRDNTIVNMAVEQGARMVRELFVMAREHAPSIIFMDEIDSIGSSRLEGGSGGDSEVQRTMLELLNQLDGFEATKNIKVIMATNRIDILDSALLRPGRIDRKIEFPPPNEEARLDILKIHSRKMNLTRGINLRKIAELMPGASGAEVKGVCTEAGMYALRERRVHVTQEDFEMAVAKVMQKDSEKNMSIKKLWK</sequence>
<dbReference type="Proteomes" id="UP000289886">
    <property type="component" value="Unassembled WGS sequence"/>
</dbReference>
<feature type="region of interest" description="Disordered" evidence="9">
    <location>
        <begin position="138"/>
        <end position="157"/>
    </location>
</feature>
<keyword evidence="7" id="KW-0647">Proteasome</keyword>
<dbReference type="Gene3D" id="2.40.50.140">
    <property type="entry name" value="Nucleic acid-binding proteins"/>
    <property type="match status" value="2"/>
</dbReference>
<comment type="subcellular location">
    <subcellularLocation>
        <location evidence="2">Cytoplasm</location>
    </subcellularLocation>
    <subcellularLocation>
        <location evidence="1">Nucleus</location>
    </subcellularLocation>
</comment>
<evidence type="ECO:0000256" key="4">
    <source>
        <dbReference type="ARBA" id="ARBA00022490"/>
    </source>
</evidence>
<dbReference type="InterPro" id="IPR012340">
    <property type="entry name" value="NA-bd_OB-fold"/>
</dbReference>
<evidence type="ECO:0000313" key="11">
    <source>
        <dbReference type="EMBL" id="RXN00608.1"/>
    </source>
</evidence>
<dbReference type="SUPFAM" id="SSF52540">
    <property type="entry name" value="P-loop containing nucleoside triphosphate hydrolases"/>
    <property type="match status" value="2"/>
</dbReference>
<accession>A0A662YVE8</accession>
<keyword evidence="12" id="KW-1185">Reference proteome</keyword>
<comment type="caution">
    <text evidence="11">The sequence shown here is derived from an EMBL/GenBank/DDBJ whole genome shotgun (WGS) entry which is preliminary data.</text>
</comment>
<dbReference type="InterPro" id="IPR050221">
    <property type="entry name" value="26S_Proteasome_ATPase"/>
</dbReference>
<organism evidence="11 12">
    <name type="scientific">Acipenser ruthenus</name>
    <name type="common">Sterlet sturgeon</name>
    <dbReference type="NCBI Taxonomy" id="7906"/>
    <lineage>
        <taxon>Eukaryota</taxon>
        <taxon>Metazoa</taxon>
        <taxon>Chordata</taxon>
        <taxon>Craniata</taxon>
        <taxon>Vertebrata</taxon>
        <taxon>Euteleostomi</taxon>
        <taxon>Actinopterygii</taxon>
        <taxon>Chondrostei</taxon>
        <taxon>Acipenseriformes</taxon>
        <taxon>Acipenseridae</taxon>
        <taxon>Acipenser</taxon>
    </lineage>
</organism>
<comment type="similarity">
    <text evidence="3 8">Belongs to the AAA ATPase family.</text>
</comment>
<evidence type="ECO:0000256" key="6">
    <source>
        <dbReference type="ARBA" id="ARBA00022840"/>
    </source>
</evidence>
<dbReference type="Gene3D" id="1.10.8.60">
    <property type="match status" value="1"/>
</dbReference>
<gene>
    <name evidence="11" type="ORF">EOD39_9087</name>
</gene>
<dbReference type="Gene3D" id="3.40.50.300">
    <property type="entry name" value="P-loop containing nucleotide triphosphate hydrolases"/>
    <property type="match status" value="2"/>
</dbReference>
<keyword evidence="4" id="KW-0963">Cytoplasm</keyword>
<dbReference type="GO" id="GO:0008233">
    <property type="term" value="F:peptidase activity"/>
    <property type="evidence" value="ECO:0007669"/>
    <property type="project" value="UniProtKB-KW"/>
</dbReference>
<evidence type="ECO:0000256" key="2">
    <source>
        <dbReference type="ARBA" id="ARBA00004496"/>
    </source>
</evidence>
<dbReference type="EMBL" id="SCEB01000155">
    <property type="protein sequence ID" value="RXN00608.1"/>
    <property type="molecule type" value="Genomic_DNA"/>
</dbReference>
<dbReference type="PANTHER" id="PTHR23073">
    <property type="entry name" value="26S PROTEASOME REGULATORY SUBUNIT"/>
    <property type="match status" value="1"/>
</dbReference>
<dbReference type="AlphaFoldDB" id="A0A662YVE8"/>
<dbReference type="GO" id="GO:0000502">
    <property type="term" value="C:proteasome complex"/>
    <property type="evidence" value="ECO:0007669"/>
    <property type="project" value="UniProtKB-KW"/>
</dbReference>
<evidence type="ECO:0000256" key="1">
    <source>
        <dbReference type="ARBA" id="ARBA00004123"/>
    </source>
</evidence>
<dbReference type="Pfam" id="PF17862">
    <property type="entry name" value="AAA_lid_3"/>
    <property type="match status" value="1"/>
</dbReference>
<keyword evidence="5 8" id="KW-0547">Nucleotide-binding</keyword>
<evidence type="ECO:0000256" key="5">
    <source>
        <dbReference type="ARBA" id="ARBA00022741"/>
    </source>
</evidence>
<dbReference type="InterPro" id="IPR032501">
    <property type="entry name" value="Prot_ATP_ID_OB_2nd"/>
</dbReference>
<dbReference type="GO" id="GO:0016887">
    <property type="term" value="F:ATP hydrolysis activity"/>
    <property type="evidence" value="ECO:0007669"/>
    <property type="project" value="InterPro"/>
</dbReference>
<keyword evidence="6 8" id="KW-0067">ATP-binding</keyword>
<dbReference type="GO" id="GO:0005634">
    <property type="term" value="C:nucleus"/>
    <property type="evidence" value="ECO:0007669"/>
    <property type="project" value="UniProtKB-SubCell"/>
</dbReference>
<dbReference type="InterPro" id="IPR003593">
    <property type="entry name" value="AAA+_ATPase"/>
</dbReference>
<dbReference type="GO" id="GO:0005524">
    <property type="term" value="F:ATP binding"/>
    <property type="evidence" value="ECO:0007669"/>
    <property type="project" value="UniProtKB-KW"/>
</dbReference>
<keyword evidence="11" id="KW-0645">Protease</keyword>
<evidence type="ECO:0000256" key="3">
    <source>
        <dbReference type="ARBA" id="ARBA00006914"/>
    </source>
</evidence>
<dbReference type="Pfam" id="PF15248">
    <property type="entry name" value="DUF4587"/>
    <property type="match status" value="1"/>
</dbReference>
<dbReference type="Pfam" id="PF00004">
    <property type="entry name" value="AAA"/>
    <property type="match status" value="2"/>
</dbReference>
<feature type="domain" description="AAA+ ATPase" evidence="10">
    <location>
        <begin position="310"/>
        <end position="582"/>
    </location>
</feature>
<evidence type="ECO:0000259" key="10">
    <source>
        <dbReference type="SMART" id="SM00382"/>
    </source>
</evidence>
<name>A0A662YVE8_ACIRT</name>
<dbReference type="GO" id="GO:0005737">
    <property type="term" value="C:cytoplasm"/>
    <property type="evidence" value="ECO:0007669"/>
    <property type="project" value="UniProtKB-SubCell"/>
</dbReference>
<dbReference type="FunFam" id="3.40.50.300:FF:000030">
    <property type="entry name" value="26S protease regulatory subunit 8"/>
    <property type="match status" value="1"/>
</dbReference>
<evidence type="ECO:0000256" key="7">
    <source>
        <dbReference type="ARBA" id="ARBA00022942"/>
    </source>
</evidence>
<dbReference type="Pfam" id="PF16450">
    <property type="entry name" value="Prot_ATP_ID_OB_C"/>
    <property type="match status" value="1"/>
</dbReference>
<evidence type="ECO:0000256" key="9">
    <source>
        <dbReference type="SAM" id="MobiDB-lite"/>
    </source>
</evidence>
<protein>
    <submittedName>
        <fullName evidence="11">26S protease regulatory subunit 8</fullName>
    </submittedName>
</protein>
<dbReference type="InterPro" id="IPR003960">
    <property type="entry name" value="ATPase_AAA_CS"/>
</dbReference>
<dbReference type="InterPro" id="IPR027904">
    <property type="entry name" value="DUF4587"/>
</dbReference>
<dbReference type="InterPro" id="IPR003959">
    <property type="entry name" value="ATPase_AAA_core"/>
</dbReference>
<dbReference type="GO" id="GO:0006508">
    <property type="term" value="P:proteolysis"/>
    <property type="evidence" value="ECO:0007669"/>
    <property type="project" value="UniProtKB-KW"/>
</dbReference>
<evidence type="ECO:0000313" key="12">
    <source>
        <dbReference type="Proteomes" id="UP000289886"/>
    </source>
</evidence>
<dbReference type="SMART" id="SM00382">
    <property type="entry name" value="AAA"/>
    <property type="match status" value="1"/>
</dbReference>
<reference evidence="11 12" key="1">
    <citation type="submission" date="2019-01" db="EMBL/GenBank/DDBJ databases">
        <title>Draft Genome and Complete Hox-Cluster Characterization of the Sterlet Sturgeon (Acipenser ruthenus).</title>
        <authorList>
            <person name="Wei Q."/>
        </authorList>
    </citation>
    <scope>NUCLEOTIDE SEQUENCE [LARGE SCALE GENOMIC DNA]</scope>
    <source>
        <strain evidence="11">WHYD16114868_AA</strain>
        <tissue evidence="11">Blood</tissue>
    </source>
</reference>
<dbReference type="InterPro" id="IPR041569">
    <property type="entry name" value="AAA_lid_3"/>
</dbReference>
<dbReference type="PROSITE" id="PS00674">
    <property type="entry name" value="AAA"/>
    <property type="match status" value="1"/>
</dbReference>
<dbReference type="InterPro" id="IPR027417">
    <property type="entry name" value="P-loop_NTPase"/>
</dbReference>